<dbReference type="Proteomes" id="UP001152562">
    <property type="component" value="Unassembled WGS sequence"/>
</dbReference>
<evidence type="ECO:0000313" key="1">
    <source>
        <dbReference type="EMBL" id="CAH4034848.1"/>
    </source>
</evidence>
<evidence type="ECO:0000313" key="2">
    <source>
        <dbReference type="Proteomes" id="UP001152562"/>
    </source>
</evidence>
<gene>
    <name evidence="1" type="ORF">PIBRA_LOCUS10988</name>
</gene>
<comment type="caution">
    <text evidence="1">The sequence shown here is derived from an EMBL/GenBank/DDBJ whole genome shotgun (WGS) entry which is preliminary data.</text>
</comment>
<evidence type="ECO:0008006" key="3">
    <source>
        <dbReference type="Google" id="ProtNLM"/>
    </source>
</evidence>
<protein>
    <recommendedName>
        <fullName evidence="3">DDE Tnp4 domain-containing protein</fullName>
    </recommendedName>
</protein>
<dbReference type="AlphaFoldDB" id="A0A9P0TWQ0"/>
<accession>A0A9P0TWQ0</accession>
<name>A0A9P0TWQ0_PIEBR</name>
<sequence length="116" mass="13158">MAMALLFSDSEDTDVLLLSDSDSEVEDELHASSRGTFGIWKRRFPVVALKMRLSLPNAHAVIIATSVLHNICRNYNLEELPADVDLLLDDSETDEHLDTEVQNVQERAVLIRNYFQ</sequence>
<keyword evidence="2" id="KW-1185">Reference proteome</keyword>
<organism evidence="1 2">
    <name type="scientific">Pieris brassicae</name>
    <name type="common">White butterfly</name>
    <name type="synonym">Large white butterfly</name>
    <dbReference type="NCBI Taxonomy" id="7116"/>
    <lineage>
        <taxon>Eukaryota</taxon>
        <taxon>Metazoa</taxon>
        <taxon>Ecdysozoa</taxon>
        <taxon>Arthropoda</taxon>
        <taxon>Hexapoda</taxon>
        <taxon>Insecta</taxon>
        <taxon>Pterygota</taxon>
        <taxon>Neoptera</taxon>
        <taxon>Endopterygota</taxon>
        <taxon>Lepidoptera</taxon>
        <taxon>Glossata</taxon>
        <taxon>Ditrysia</taxon>
        <taxon>Papilionoidea</taxon>
        <taxon>Pieridae</taxon>
        <taxon>Pierinae</taxon>
        <taxon>Pieris</taxon>
    </lineage>
</organism>
<dbReference type="EMBL" id="CALOZG010000042">
    <property type="protein sequence ID" value="CAH4034848.1"/>
    <property type="molecule type" value="Genomic_DNA"/>
</dbReference>
<reference evidence="1" key="1">
    <citation type="submission" date="2022-05" db="EMBL/GenBank/DDBJ databases">
        <authorList>
            <person name="Okamura Y."/>
        </authorList>
    </citation>
    <scope>NUCLEOTIDE SEQUENCE</scope>
</reference>
<proteinExistence type="predicted"/>